<evidence type="ECO:0000313" key="2">
    <source>
        <dbReference type="EMBL" id="GGF85972.1"/>
    </source>
</evidence>
<dbReference type="PROSITE" id="PS51186">
    <property type="entry name" value="GNAT"/>
    <property type="match status" value="1"/>
</dbReference>
<dbReference type="PANTHER" id="PTHR37817:SF1">
    <property type="entry name" value="N-ACETYLTRANSFERASE EIS"/>
    <property type="match status" value="1"/>
</dbReference>
<evidence type="ECO:0000313" key="3">
    <source>
        <dbReference type="Proteomes" id="UP000608420"/>
    </source>
</evidence>
<dbReference type="InterPro" id="IPR000182">
    <property type="entry name" value="GNAT_dom"/>
</dbReference>
<reference evidence="3" key="1">
    <citation type="journal article" date="2019" name="Int. J. Syst. Evol. Microbiol.">
        <title>The Global Catalogue of Microorganisms (GCM) 10K type strain sequencing project: providing services to taxonomists for standard genome sequencing and annotation.</title>
        <authorList>
            <consortium name="The Broad Institute Genomics Platform"/>
            <consortium name="The Broad Institute Genome Sequencing Center for Infectious Disease"/>
            <person name="Wu L."/>
            <person name="Ma J."/>
        </authorList>
    </citation>
    <scope>NUCLEOTIDE SEQUENCE [LARGE SCALE GENOMIC DNA]</scope>
    <source>
        <strain evidence="3">CGMCC 1.15420</strain>
    </source>
</reference>
<comment type="caution">
    <text evidence="2">The sequence shown here is derived from an EMBL/GenBank/DDBJ whole genome shotgun (WGS) entry which is preliminary data.</text>
</comment>
<dbReference type="PANTHER" id="PTHR37817">
    <property type="entry name" value="N-ACETYLTRANSFERASE EIS"/>
    <property type="match status" value="1"/>
</dbReference>
<feature type="domain" description="N-acetyltransferase" evidence="1">
    <location>
        <begin position="20"/>
        <end position="165"/>
    </location>
</feature>
<dbReference type="InterPro" id="IPR051554">
    <property type="entry name" value="Acetyltransferase_Eis"/>
</dbReference>
<dbReference type="Pfam" id="PF13527">
    <property type="entry name" value="Acetyltransf_9"/>
    <property type="match status" value="1"/>
</dbReference>
<gene>
    <name evidence="2" type="ORF">GCM10010913_04280</name>
</gene>
<dbReference type="Proteomes" id="UP000608420">
    <property type="component" value="Unassembled WGS sequence"/>
</dbReference>
<sequence>MNNAGDEATEARFYMTNRHSEVRNIASRAELDNVYDMLGSVFPVGRDFFQKRLDYDSTYDLSTTWIAEQDGNMAATIQVFPYVGRVGTAAMKIGGIGSVATLPEYRGQGHSRQILQRLTEWMEQEEYDLSLLFAEIHSFYEKSGWNIVLETMYELKDVTRFADVEATGIDYDIVPFDPSYTEAVACLYEQFNAGRTGTVIRPQSHWHNRLNWPKWDEAKCLLAKRNGKVVAYGLITAPEQDGTVYVDEICYRLGDEQALIPLFHTLVGQYSGVTRVLANVPEDHALTGSLLAWGAVKQTLPYMMWKIIRFQSLLGKLSDVFQHRLANSAIYAEQSLQIKWECAGQEAYLHYAEGQVRIESAPRRDENYFNICLDQDEFMRLLLQGYDESVSAAQYSSVLEVLFPKQAFVFYLMDRF</sequence>
<dbReference type="InterPro" id="IPR016181">
    <property type="entry name" value="Acyl_CoA_acyltransferase"/>
</dbReference>
<accession>A0ABQ1VR52</accession>
<dbReference type="Gene3D" id="3.40.630.30">
    <property type="match status" value="2"/>
</dbReference>
<dbReference type="CDD" id="cd04301">
    <property type="entry name" value="NAT_SF"/>
    <property type="match status" value="1"/>
</dbReference>
<keyword evidence="3" id="KW-1185">Reference proteome</keyword>
<name>A0ABQ1VR52_9BACL</name>
<proteinExistence type="predicted"/>
<evidence type="ECO:0000259" key="1">
    <source>
        <dbReference type="PROSITE" id="PS51186"/>
    </source>
</evidence>
<dbReference type="EMBL" id="BMIW01000002">
    <property type="protein sequence ID" value="GGF85972.1"/>
    <property type="molecule type" value="Genomic_DNA"/>
</dbReference>
<organism evidence="2 3">
    <name type="scientific">Paenibacillus aceti</name>
    <dbReference type="NCBI Taxonomy" id="1820010"/>
    <lineage>
        <taxon>Bacteria</taxon>
        <taxon>Bacillati</taxon>
        <taxon>Bacillota</taxon>
        <taxon>Bacilli</taxon>
        <taxon>Bacillales</taxon>
        <taxon>Paenibacillaceae</taxon>
        <taxon>Paenibacillus</taxon>
    </lineage>
</organism>
<dbReference type="SUPFAM" id="SSF55729">
    <property type="entry name" value="Acyl-CoA N-acyltransferases (Nat)"/>
    <property type="match status" value="1"/>
</dbReference>
<protein>
    <recommendedName>
        <fullName evidence="1">N-acetyltransferase domain-containing protein</fullName>
    </recommendedName>
</protein>